<feature type="domain" description="MutL C-terminal dimerisation" evidence="4">
    <location>
        <begin position="901"/>
        <end position="1068"/>
    </location>
</feature>
<dbReference type="PANTHER" id="PTHR10073:SF52">
    <property type="entry name" value="MISMATCH REPAIR ENDONUCLEASE PMS2"/>
    <property type="match status" value="1"/>
</dbReference>
<dbReference type="GO" id="GO:0005524">
    <property type="term" value="F:ATP binding"/>
    <property type="evidence" value="ECO:0007669"/>
    <property type="project" value="InterPro"/>
</dbReference>
<dbReference type="FunFam" id="3.30.565.10:FF:000017">
    <property type="entry name" value="PMS1 homolog 1, mismatch repair system component"/>
    <property type="match status" value="1"/>
</dbReference>
<feature type="compositionally biased region" description="Polar residues" evidence="3">
    <location>
        <begin position="568"/>
        <end position="579"/>
    </location>
</feature>
<dbReference type="InterPro" id="IPR042120">
    <property type="entry name" value="MutL_C_dimsub"/>
</dbReference>
<dbReference type="STRING" id="1890683.A0A427YP35"/>
<dbReference type="InterPro" id="IPR037198">
    <property type="entry name" value="MutL_C_sf"/>
</dbReference>
<feature type="region of interest" description="Disordered" evidence="3">
    <location>
        <begin position="712"/>
        <end position="829"/>
    </location>
</feature>
<feature type="compositionally biased region" description="Acidic residues" evidence="3">
    <location>
        <begin position="632"/>
        <end position="647"/>
    </location>
</feature>
<name>A0A427YP35_9TREE</name>
<evidence type="ECO:0000256" key="3">
    <source>
        <dbReference type="SAM" id="MobiDB-lite"/>
    </source>
</evidence>
<dbReference type="InterPro" id="IPR036890">
    <property type="entry name" value="HATPase_C_sf"/>
</dbReference>
<dbReference type="Gene3D" id="3.30.1370.100">
    <property type="entry name" value="MutL, C-terminal domain, regulatory subdomain"/>
    <property type="match status" value="1"/>
</dbReference>
<dbReference type="AlphaFoldDB" id="A0A427YP35"/>
<dbReference type="NCBIfam" id="TIGR00585">
    <property type="entry name" value="mutl"/>
    <property type="match status" value="1"/>
</dbReference>
<feature type="compositionally biased region" description="Basic and acidic residues" evidence="3">
    <location>
        <begin position="457"/>
        <end position="466"/>
    </location>
</feature>
<dbReference type="Gene3D" id="3.30.565.10">
    <property type="entry name" value="Histidine kinase-like ATPase, C-terminal domain"/>
    <property type="match status" value="1"/>
</dbReference>
<dbReference type="InterPro" id="IPR020568">
    <property type="entry name" value="Ribosomal_Su5_D2-typ_SF"/>
</dbReference>
<dbReference type="GO" id="GO:0061982">
    <property type="term" value="P:meiosis I cell cycle process"/>
    <property type="evidence" value="ECO:0007669"/>
    <property type="project" value="UniProtKB-ARBA"/>
</dbReference>
<dbReference type="GO" id="GO:0016887">
    <property type="term" value="F:ATP hydrolysis activity"/>
    <property type="evidence" value="ECO:0007669"/>
    <property type="project" value="InterPro"/>
</dbReference>
<comment type="similarity">
    <text evidence="1">Belongs to the DNA mismatch repair MutL/HexB family.</text>
</comment>
<dbReference type="Pfam" id="PF08676">
    <property type="entry name" value="MutL_C"/>
    <property type="match status" value="1"/>
</dbReference>
<dbReference type="PROSITE" id="PS00058">
    <property type="entry name" value="DNA_MISMATCH_REPAIR_1"/>
    <property type="match status" value="1"/>
</dbReference>
<feature type="compositionally biased region" description="Low complexity" evidence="3">
    <location>
        <begin position="525"/>
        <end position="541"/>
    </location>
</feature>
<dbReference type="SUPFAM" id="SSF54211">
    <property type="entry name" value="Ribosomal protein S5 domain 2-like"/>
    <property type="match status" value="1"/>
</dbReference>
<keyword evidence="7" id="KW-1185">Reference proteome</keyword>
<dbReference type="InterPro" id="IPR014762">
    <property type="entry name" value="DNA_mismatch_repair_CS"/>
</dbReference>
<evidence type="ECO:0000313" key="6">
    <source>
        <dbReference type="EMBL" id="RSH92872.1"/>
    </source>
</evidence>
<evidence type="ECO:0000259" key="5">
    <source>
        <dbReference type="SMART" id="SM01340"/>
    </source>
</evidence>
<dbReference type="FunFam" id="3.30.1370.100:FF:000001">
    <property type="entry name" value="Mismatch repair endonuclease pms1, putative"/>
    <property type="match status" value="1"/>
</dbReference>
<feature type="compositionally biased region" description="Acidic residues" evidence="3">
    <location>
        <begin position="666"/>
        <end position="677"/>
    </location>
</feature>
<dbReference type="EMBL" id="RSCD01000005">
    <property type="protein sequence ID" value="RSH92872.1"/>
    <property type="molecule type" value="Genomic_DNA"/>
</dbReference>
<dbReference type="OrthoDB" id="10263226at2759"/>
<feature type="compositionally biased region" description="Low complexity" evidence="3">
    <location>
        <begin position="586"/>
        <end position="601"/>
    </location>
</feature>
<feature type="compositionally biased region" description="Basic and acidic residues" evidence="3">
    <location>
        <begin position="652"/>
        <end position="665"/>
    </location>
</feature>
<dbReference type="Gene3D" id="3.30.230.10">
    <property type="match status" value="1"/>
</dbReference>
<dbReference type="GO" id="GO:0030983">
    <property type="term" value="F:mismatched DNA binding"/>
    <property type="evidence" value="ECO:0007669"/>
    <property type="project" value="InterPro"/>
</dbReference>
<dbReference type="InterPro" id="IPR042121">
    <property type="entry name" value="MutL_C_regsub"/>
</dbReference>
<dbReference type="SMART" id="SM00853">
    <property type="entry name" value="MutL_C"/>
    <property type="match status" value="1"/>
</dbReference>
<evidence type="ECO:0000259" key="4">
    <source>
        <dbReference type="SMART" id="SM00853"/>
    </source>
</evidence>
<dbReference type="Pfam" id="PF13589">
    <property type="entry name" value="HATPase_c_3"/>
    <property type="match status" value="1"/>
</dbReference>
<feature type="region of interest" description="Disordered" evidence="3">
    <location>
        <begin position="421"/>
        <end position="700"/>
    </location>
</feature>
<feature type="compositionally biased region" description="Acidic residues" evidence="3">
    <location>
        <begin position="467"/>
        <end position="481"/>
    </location>
</feature>
<comment type="caution">
    <text evidence="6">The sequence shown here is derived from an EMBL/GenBank/DDBJ whole genome shotgun (WGS) entry which is preliminary data.</text>
</comment>
<dbReference type="PANTHER" id="PTHR10073">
    <property type="entry name" value="DNA MISMATCH REPAIR PROTEIN MLH, PMS, MUTL"/>
    <property type="match status" value="1"/>
</dbReference>
<feature type="compositionally biased region" description="Acidic residues" evidence="3">
    <location>
        <begin position="421"/>
        <end position="456"/>
    </location>
</feature>
<keyword evidence="2" id="KW-0227">DNA damage</keyword>
<feature type="compositionally biased region" description="Polar residues" evidence="3">
    <location>
        <begin position="811"/>
        <end position="827"/>
    </location>
</feature>
<dbReference type="InterPro" id="IPR013507">
    <property type="entry name" value="DNA_mismatch_S5_2-like"/>
</dbReference>
<dbReference type="SUPFAM" id="SSF118116">
    <property type="entry name" value="DNA mismatch repair protein MutL"/>
    <property type="match status" value="1"/>
</dbReference>
<feature type="region of interest" description="Disordered" evidence="3">
    <location>
        <begin position="1087"/>
        <end position="1150"/>
    </location>
</feature>
<feature type="compositionally biased region" description="Acidic residues" evidence="3">
    <location>
        <begin position="504"/>
        <end position="520"/>
    </location>
</feature>
<accession>A0A427YP35</accession>
<dbReference type="InterPro" id="IPR014721">
    <property type="entry name" value="Ribsml_uS5_D2-typ_fold_subgr"/>
</dbReference>
<sequence>MTASIRAIDSESVHRIHSGQVVLELQGAIKELLENSLDAGATSIEVRIKDNGTESVEVVDNGSGIAQEDWEYIGLKHHTSKLPSLSHLPQVTTFGFRGEALSALCALCESVTITTATEGMAPLGAVIRLGRDGRVLDSSGRVARQRGTTVSLVGLFKPLPVRRKEFERNAKREITKALAMLTGYALVPASAGTSVSVSASASVGGSGGTDASPGVRIKVESISGGKGGKRNTLLANDGRGSLRASVTSVWGVKALDGVLDINQELEFDVDPRARRDDLATTQTVRVVGLISSAAWGQGRSSADRQFFYVNGRPCDLKSVQKVVNEVYKSFNTHQVPLAILDFQIPRDSVDINVSPDKRTIMIHSESNLLSSLRTMLEEFFAPSRSSYAVQGATQTVSVIKGLTQSTLRGVGKVAAVSNEIEEEVEDENGVQDENEVGVENEVEDDDEDQGEDEVDEGERGVEKGGEDLGEEQEEAMEEQEEGVMAGPSRSSSRRSERNRVALEVNDEPMVLEEDEGEGEEEQSHSRSQSQSQPSQQSLRRSAAARHRRQTPPSSPRSAPAISVPSRRVQQTLSTTTASWSPERKSAAAATRGGARSGSSKATAKDTRRSFRDRLAGYASQGQVTRVRSESGSDNEDEDEDGGSDDGDGMGYTEEKGLGSQERRESEEIDELESEAVSEDPGGGLEEQREGGVELAPMEIDADEVVVEVDADEVVMEEADRVDPTTSSPFEPARHLAGPISKGGLEAEAVRPGSSASPLGLHATSSSQRLAGGSSDSRRLSRKRSPTPADEEDETLPEAAPNAPTPPRAGPSRTSSSYRDENTSTAPQGSMVLAFDLERLTLRFAKRRRHSPTSLRQPRDAFSAIRDGGVVSAAGVSNRDGALAEEALRRVISKGDFARMEVLGQFNKGFIIARLRSGDDQDDGAGGAGGAGGTDDLFIVDQHASDEKFNFETLQRTTVIKAQKLIKPRALQLTAGDEIVATENLDVLQANGFEVGVDEDKPPGRGERISLVAMPVSKDTTFDYKDLEQLLHLLSDGARPAGQMVRCSKARAMFAMRACRKSVMIGKSLTKGQMVQLLRNMGTIDQPWSRASASARSSARRPADSAELSTWKTDDAAPDQDRVGPPVRDRAGQEKDRLGEMESGARGSRGVNRCRTASRAWGVDLESLGRPTDGGAPQSCGMHHILMRELYSPWMHLGCHGWLVMPVIRATISEALATVVTL</sequence>
<dbReference type="InterPro" id="IPR002099">
    <property type="entry name" value="MutL/Mlh/PMS"/>
</dbReference>
<evidence type="ECO:0000313" key="7">
    <source>
        <dbReference type="Proteomes" id="UP000279259"/>
    </source>
</evidence>
<reference evidence="6 7" key="1">
    <citation type="submission" date="2018-11" db="EMBL/GenBank/DDBJ databases">
        <title>Genome sequence of Saitozyma podzolica DSM 27192.</title>
        <authorList>
            <person name="Aliyu H."/>
            <person name="Gorte O."/>
            <person name="Ochsenreither K."/>
        </authorList>
    </citation>
    <scope>NUCLEOTIDE SEQUENCE [LARGE SCALE GENOMIC DNA]</scope>
    <source>
        <strain evidence="6 7">DSM 27192</strain>
    </source>
</reference>
<evidence type="ECO:0000256" key="2">
    <source>
        <dbReference type="ARBA" id="ARBA00022763"/>
    </source>
</evidence>
<feature type="compositionally biased region" description="Low complexity" evidence="3">
    <location>
        <begin position="555"/>
        <end position="567"/>
    </location>
</feature>
<gene>
    <name evidence="6" type="ORF">EHS25_008318</name>
</gene>
<dbReference type="Proteomes" id="UP000279259">
    <property type="component" value="Unassembled WGS sequence"/>
</dbReference>
<dbReference type="SUPFAM" id="SSF55874">
    <property type="entry name" value="ATPase domain of HSP90 chaperone/DNA topoisomerase II/histidine kinase"/>
    <property type="match status" value="1"/>
</dbReference>
<dbReference type="GO" id="GO:0006298">
    <property type="term" value="P:mismatch repair"/>
    <property type="evidence" value="ECO:0007669"/>
    <property type="project" value="InterPro"/>
</dbReference>
<evidence type="ECO:0008006" key="8">
    <source>
        <dbReference type="Google" id="ProtNLM"/>
    </source>
</evidence>
<dbReference type="InterPro" id="IPR014790">
    <property type="entry name" value="MutL_C"/>
</dbReference>
<evidence type="ECO:0000256" key="1">
    <source>
        <dbReference type="ARBA" id="ARBA00006082"/>
    </source>
</evidence>
<dbReference type="Pfam" id="PF01119">
    <property type="entry name" value="DNA_mis_repair"/>
    <property type="match status" value="1"/>
</dbReference>
<dbReference type="Gene3D" id="3.30.1540.20">
    <property type="entry name" value="MutL, C-terminal domain, dimerisation subdomain"/>
    <property type="match status" value="1"/>
</dbReference>
<protein>
    <recommendedName>
        <fullName evidence="8">DNA mismatch repair protein</fullName>
    </recommendedName>
</protein>
<dbReference type="SMART" id="SM01340">
    <property type="entry name" value="DNA_mis_repair"/>
    <property type="match status" value="1"/>
</dbReference>
<dbReference type="CDD" id="cd03484">
    <property type="entry name" value="MutL_Trans_hPMS_2_like"/>
    <property type="match status" value="1"/>
</dbReference>
<dbReference type="InterPro" id="IPR038973">
    <property type="entry name" value="MutL/Mlh/Pms-like"/>
</dbReference>
<dbReference type="GO" id="GO:0032389">
    <property type="term" value="C:MutLalpha complex"/>
    <property type="evidence" value="ECO:0007669"/>
    <property type="project" value="TreeGrafter"/>
</dbReference>
<feature type="compositionally biased region" description="Basic and acidic residues" evidence="3">
    <location>
        <begin position="602"/>
        <end position="614"/>
    </location>
</feature>
<dbReference type="GO" id="GO:0140664">
    <property type="term" value="F:ATP-dependent DNA damage sensor activity"/>
    <property type="evidence" value="ECO:0007669"/>
    <property type="project" value="InterPro"/>
</dbReference>
<feature type="domain" description="DNA mismatch repair protein S5" evidence="5">
    <location>
        <begin position="246"/>
        <end position="381"/>
    </location>
</feature>
<feature type="compositionally biased region" description="Basic and acidic residues" evidence="3">
    <location>
        <begin position="1111"/>
        <end position="1139"/>
    </location>
</feature>
<proteinExistence type="inferred from homology"/>
<organism evidence="6 7">
    <name type="scientific">Saitozyma podzolica</name>
    <dbReference type="NCBI Taxonomy" id="1890683"/>
    <lineage>
        <taxon>Eukaryota</taxon>
        <taxon>Fungi</taxon>
        <taxon>Dikarya</taxon>
        <taxon>Basidiomycota</taxon>
        <taxon>Agaricomycotina</taxon>
        <taxon>Tremellomycetes</taxon>
        <taxon>Tremellales</taxon>
        <taxon>Trimorphomycetaceae</taxon>
        <taxon>Saitozyma</taxon>
    </lineage>
</organism>